<dbReference type="Pfam" id="PF00593">
    <property type="entry name" value="TonB_dep_Rec_b-barrel"/>
    <property type="match status" value="1"/>
</dbReference>
<feature type="domain" description="TonB-dependent receptor-like beta-barrel" evidence="16">
    <location>
        <begin position="337"/>
        <end position="748"/>
    </location>
</feature>
<evidence type="ECO:0000256" key="15">
    <source>
        <dbReference type="SAM" id="SignalP"/>
    </source>
</evidence>
<evidence type="ECO:0000256" key="8">
    <source>
        <dbReference type="ARBA" id="ARBA00023065"/>
    </source>
</evidence>
<evidence type="ECO:0000256" key="12">
    <source>
        <dbReference type="PROSITE-ProRule" id="PRU01360"/>
    </source>
</evidence>
<keyword evidence="8" id="KW-0406">Ion transport</keyword>
<evidence type="ECO:0000256" key="6">
    <source>
        <dbReference type="ARBA" id="ARBA00022729"/>
    </source>
</evidence>
<comment type="subcellular location">
    <subcellularLocation>
        <location evidence="1 12">Cell outer membrane</location>
        <topology evidence="1 12">Multi-pass membrane protein</topology>
    </subcellularLocation>
</comment>
<keyword evidence="9 14" id="KW-0798">TonB box</keyword>
<reference evidence="18 19" key="1">
    <citation type="submission" date="2024-03" db="EMBL/GenBank/DDBJ databases">
        <title>Community enrichment and isolation of bacterial strains for fucoidan degradation.</title>
        <authorList>
            <person name="Sichert A."/>
        </authorList>
    </citation>
    <scope>NUCLEOTIDE SEQUENCE [LARGE SCALE GENOMIC DNA]</scope>
    <source>
        <strain evidence="18 19">AS12</strain>
    </source>
</reference>
<feature type="chain" id="PRO_5046592188" evidence="15">
    <location>
        <begin position="26"/>
        <end position="786"/>
    </location>
</feature>
<evidence type="ECO:0000256" key="4">
    <source>
        <dbReference type="ARBA" id="ARBA00022496"/>
    </source>
</evidence>
<keyword evidence="5 12" id="KW-0812">Transmembrane</keyword>
<keyword evidence="10 12" id="KW-0472">Membrane</keyword>
<dbReference type="PANTHER" id="PTHR32552">
    <property type="entry name" value="FERRICHROME IRON RECEPTOR-RELATED"/>
    <property type="match status" value="1"/>
</dbReference>
<evidence type="ECO:0000256" key="3">
    <source>
        <dbReference type="ARBA" id="ARBA00022452"/>
    </source>
</evidence>
<evidence type="ECO:0000259" key="16">
    <source>
        <dbReference type="Pfam" id="PF00593"/>
    </source>
</evidence>
<dbReference type="Gene3D" id="2.40.170.20">
    <property type="entry name" value="TonB-dependent receptor, beta-barrel domain"/>
    <property type="match status" value="1"/>
</dbReference>
<evidence type="ECO:0000313" key="19">
    <source>
        <dbReference type="Proteomes" id="UP001461163"/>
    </source>
</evidence>
<feature type="short sequence motif" description="TonB C-terminal box" evidence="13">
    <location>
        <begin position="769"/>
        <end position="786"/>
    </location>
</feature>
<dbReference type="InterPro" id="IPR010917">
    <property type="entry name" value="TonB_rcpt_CS"/>
</dbReference>
<dbReference type="PROSITE" id="PS52016">
    <property type="entry name" value="TONB_DEPENDENT_REC_3"/>
    <property type="match status" value="1"/>
</dbReference>
<dbReference type="InterPro" id="IPR012910">
    <property type="entry name" value="Plug_dom"/>
</dbReference>
<proteinExistence type="inferred from homology"/>
<evidence type="ECO:0000256" key="11">
    <source>
        <dbReference type="ARBA" id="ARBA00023237"/>
    </source>
</evidence>
<dbReference type="EMBL" id="JBBMQS010000019">
    <property type="protein sequence ID" value="MEM5499801.1"/>
    <property type="molecule type" value="Genomic_DNA"/>
</dbReference>
<dbReference type="InterPro" id="IPR039426">
    <property type="entry name" value="TonB-dep_rcpt-like"/>
</dbReference>
<keyword evidence="18" id="KW-0675">Receptor</keyword>
<evidence type="ECO:0000256" key="14">
    <source>
        <dbReference type="RuleBase" id="RU003357"/>
    </source>
</evidence>
<evidence type="ECO:0000256" key="2">
    <source>
        <dbReference type="ARBA" id="ARBA00022448"/>
    </source>
</evidence>
<comment type="similarity">
    <text evidence="12 14">Belongs to the TonB-dependent receptor family.</text>
</comment>
<feature type="signal peptide" evidence="15">
    <location>
        <begin position="1"/>
        <end position="25"/>
    </location>
</feature>
<keyword evidence="2 12" id="KW-0813">Transport</keyword>
<organism evidence="18 19">
    <name type="scientific">Paraglaciecola mesophila</name>
    <dbReference type="NCBI Taxonomy" id="197222"/>
    <lineage>
        <taxon>Bacteria</taxon>
        <taxon>Pseudomonadati</taxon>
        <taxon>Pseudomonadota</taxon>
        <taxon>Gammaproteobacteria</taxon>
        <taxon>Alteromonadales</taxon>
        <taxon>Alteromonadaceae</taxon>
        <taxon>Paraglaciecola</taxon>
    </lineage>
</organism>
<keyword evidence="7" id="KW-0408">Iron</keyword>
<evidence type="ECO:0000313" key="18">
    <source>
        <dbReference type="EMBL" id="MEM5499801.1"/>
    </source>
</evidence>
<evidence type="ECO:0000256" key="10">
    <source>
        <dbReference type="ARBA" id="ARBA00023136"/>
    </source>
</evidence>
<keyword evidence="4" id="KW-0410">Iron transport</keyword>
<name>A0ABU9T0Y8_9ALTE</name>
<keyword evidence="3 12" id="KW-1134">Transmembrane beta strand</keyword>
<dbReference type="InterPro" id="IPR000531">
    <property type="entry name" value="Beta-barrel_TonB"/>
</dbReference>
<evidence type="ECO:0000256" key="13">
    <source>
        <dbReference type="PROSITE-ProRule" id="PRU10144"/>
    </source>
</evidence>
<protein>
    <submittedName>
        <fullName evidence="18">TonB-dependent receptor</fullName>
    </submittedName>
</protein>
<dbReference type="PROSITE" id="PS01156">
    <property type="entry name" value="TONB_DEPENDENT_REC_2"/>
    <property type="match status" value="1"/>
</dbReference>
<evidence type="ECO:0000256" key="1">
    <source>
        <dbReference type="ARBA" id="ARBA00004571"/>
    </source>
</evidence>
<dbReference type="SUPFAM" id="SSF56935">
    <property type="entry name" value="Porins"/>
    <property type="match status" value="1"/>
</dbReference>
<gene>
    <name evidence="18" type="ORF">WNY77_20490</name>
</gene>
<accession>A0ABU9T0Y8</accession>
<evidence type="ECO:0000256" key="7">
    <source>
        <dbReference type="ARBA" id="ARBA00023004"/>
    </source>
</evidence>
<dbReference type="Pfam" id="PF07715">
    <property type="entry name" value="Plug"/>
    <property type="match status" value="1"/>
</dbReference>
<evidence type="ECO:0000256" key="5">
    <source>
        <dbReference type="ARBA" id="ARBA00022692"/>
    </source>
</evidence>
<sequence>MKAPFKLLLLATSIASVFNPLNISAQENSTDTKQVTTEAQDTQESQGIEVIMVSATKRSESMQDIPLSVTAFSQQQLDIKGASSLAGIQESTPNLNFSVQSAGQNVARVTLRGVGTETLVGGGDPGVALHIDGVYVGRNSAAAGDVFDVDRLEVLRGPQGTLYGRNATGGSVNIITKKPTDIVEGYTDFTIGNYNEQRVRGVVNVPLTDNLYARVTMMTESHDGYIKNLYESGRDVDDKDSQSGRAQLLYVNDAGDELLLRGYFSKNGGAGPGSQYLGTDISTENGYPSNYLVGVSDAGAGAAVLADAYNLVTTPSGESILPFPNDLHEIRKNAPEFVDTLIQGMDFDATVSLSDDLLLKAITSYQTNDNEILVDADGSELAIETRHRQNSAEQYSQEINLISQTDDPFQWILGAYYYHEELTERFETMVPTGLVPLDVDLGEDAVAGGGGIRQLRMASHEVDSTALFAQLSYELTDQWSVTGGLRYTRDEKEQTRETGGQVDLVNNVRFLSGELGPEGADTGKTSFTEPSYRVSTDYQLSKTNLVFASYAHGYKSGGYDFNGGASDENGDQVPYNPEFVDAYEIGSKNTFFDNTVMLNLTAFYYDYQDLQVFRLTGDGPLTDNAAQSTITGVEVEYKYQPSEDFKVDGSVGYLDATYDEYSIDIPPTDFSGNRLNYAPEWTAHTGIEYTKTIGDAYLTTRLDWSYRSDTYFDRGNTDLDKQEAFSLFNARIRYDAETYYMDLWAKNLADKDYVVGQLINPPFSCGCRTVNVGAPRTVGITVGARF</sequence>
<evidence type="ECO:0000256" key="9">
    <source>
        <dbReference type="ARBA" id="ARBA00023077"/>
    </source>
</evidence>
<keyword evidence="11 12" id="KW-0998">Cell outer membrane</keyword>
<dbReference type="RefSeq" id="WP_342882803.1">
    <property type="nucleotide sequence ID" value="NZ_JBBMQS010000019.1"/>
</dbReference>
<keyword evidence="6 15" id="KW-0732">Signal</keyword>
<comment type="caution">
    <text evidence="18">The sequence shown here is derived from an EMBL/GenBank/DDBJ whole genome shotgun (WGS) entry which is preliminary data.</text>
</comment>
<dbReference type="InterPro" id="IPR036942">
    <property type="entry name" value="Beta-barrel_TonB_sf"/>
</dbReference>
<dbReference type="Proteomes" id="UP001461163">
    <property type="component" value="Unassembled WGS sequence"/>
</dbReference>
<feature type="domain" description="TonB-dependent receptor plug" evidence="17">
    <location>
        <begin position="62"/>
        <end position="170"/>
    </location>
</feature>
<evidence type="ECO:0000259" key="17">
    <source>
        <dbReference type="Pfam" id="PF07715"/>
    </source>
</evidence>
<dbReference type="PANTHER" id="PTHR32552:SF81">
    <property type="entry name" value="TONB-DEPENDENT OUTER MEMBRANE RECEPTOR"/>
    <property type="match status" value="1"/>
</dbReference>
<keyword evidence="19" id="KW-1185">Reference proteome</keyword>